<name>A0ABW3NMY3_9FLAO</name>
<evidence type="ECO:0000313" key="3">
    <source>
        <dbReference type="Proteomes" id="UP001597131"/>
    </source>
</evidence>
<feature type="transmembrane region" description="Helical" evidence="1">
    <location>
        <begin position="33"/>
        <end position="52"/>
    </location>
</feature>
<gene>
    <name evidence="2" type="ORF">ACFQ3Q_04000</name>
</gene>
<evidence type="ECO:0000313" key="2">
    <source>
        <dbReference type="EMBL" id="MFD1094903.1"/>
    </source>
</evidence>
<protein>
    <submittedName>
        <fullName evidence="2">Glycosyltransferase 87 family protein</fullName>
    </submittedName>
</protein>
<feature type="transmembrane region" description="Helical" evidence="1">
    <location>
        <begin position="59"/>
        <end position="77"/>
    </location>
</feature>
<feature type="transmembrane region" description="Helical" evidence="1">
    <location>
        <begin position="7"/>
        <end position="27"/>
    </location>
</feature>
<feature type="transmembrane region" description="Helical" evidence="1">
    <location>
        <begin position="366"/>
        <end position="386"/>
    </location>
</feature>
<accession>A0ABW3NMY3</accession>
<dbReference type="Proteomes" id="UP001597131">
    <property type="component" value="Unassembled WGS sequence"/>
</dbReference>
<sequence>MKDFLRYHKYSVIISLSVAVFYAAFGYDLVRSDFIKLISLYAGLFFLSFKLIQVEKTNFKLLAGLAVLYRLIFIMALPNLSQDFFRFIWDGRLLAEGISPYLSTPESFTGSISQGPQLIAGMGSLSAGNFTSYPPVNQMIFGIAAFLAENSIIASVLILRLFIIAADLGTLYFGSKLLGSLNLPKYRIFWYILNPFILIELTGNLHFEGVMLFFLVWSLYLLHRRKWIWSAVLLGISVSVKLLPLLFLPLLLKYFNNRTTENSNTSLGLGKLTGFYAVTVATVLISFLPFLSAELISNFTESIGLWFQKFEFNASIYYIVRWIGFQVKGYNIIATAGKILPVMVILILTGLSFFRKNNNTERLISSMLLGISAYFFLSTTIHPWYIATPLMLSVFTRYRFALAWSFVVFFSYYAYGSNGFQENLWIVGLEYLLVFGALSYEVFGNKPLEPQALASDLRKI</sequence>
<dbReference type="Pfam" id="PF26314">
    <property type="entry name" value="MptA_B_family"/>
    <property type="match status" value="1"/>
</dbReference>
<reference evidence="3" key="1">
    <citation type="journal article" date="2019" name="Int. J. Syst. Evol. Microbiol.">
        <title>The Global Catalogue of Microorganisms (GCM) 10K type strain sequencing project: providing services to taxonomists for standard genome sequencing and annotation.</title>
        <authorList>
            <consortium name="The Broad Institute Genomics Platform"/>
            <consortium name="The Broad Institute Genome Sequencing Center for Infectious Disease"/>
            <person name="Wu L."/>
            <person name="Ma J."/>
        </authorList>
    </citation>
    <scope>NUCLEOTIDE SEQUENCE [LARGE SCALE GENOMIC DNA]</scope>
    <source>
        <strain evidence="3">CCUG 64793</strain>
    </source>
</reference>
<feature type="transmembrane region" description="Helical" evidence="1">
    <location>
        <begin position="273"/>
        <end position="291"/>
    </location>
</feature>
<comment type="caution">
    <text evidence="2">The sequence shown here is derived from an EMBL/GenBank/DDBJ whole genome shotgun (WGS) entry which is preliminary data.</text>
</comment>
<evidence type="ECO:0000256" key="1">
    <source>
        <dbReference type="SAM" id="Phobius"/>
    </source>
</evidence>
<feature type="transmembrane region" description="Helical" evidence="1">
    <location>
        <begin position="332"/>
        <end position="354"/>
    </location>
</feature>
<keyword evidence="1" id="KW-0472">Membrane</keyword>
<proteinExistence type="predicted"/>
<organism evidence="2 3">
    <name type="scientific">Salegentibacter chungangensis</name>
    <dbReference type="NCBI Taxonomy" id="1335724"/>
    <lineage>
        <taxon>Bacteria</taxon>
        <taxon>Pseudomonadati</taxon>
        <taxon>Bacteroidota</taxon>
        <taxon>Flavobacteriia</taxon>
        <taxon>Flavobacteriales</taxon>
        <taxon>Flavobacteriaceae</taxon>
        <taxon>Salegentibacter</taxon>
    </lineage>
</organism>
<feature type="transmembrane region" description="Helical" evidence="1">
    <location>
        <begin position="188"/>
        <end position="207"/>
    </location>
</feature>
<dbReference type="RefSeq" id="WP_380743165.1">
    <property type="nucleotide sequence ID" value="NZ_JBHTLI010000001.1"/>
</dbReference>
<keyword evidence="3" id="KW-1185">Reference proteome</keyword>
<keyword evidence="1" id="KW-1133">Transmembrane helix</keyword>
<feature type="transmembrane region" description="Helical" evidence="1">
    <location>
        <begin position="424"/>
        <end position="443"/>
    </location>
</feature>
<feature type="transmembrane region" description="Helical" evidence="1">
    <location>
        <begin position="139"/>
        <end position="168"/>
    </location>
</feature>
<feature type="transmembrane region" description="Helical" evidence="1">
    <location>
        <begin position="227"/>
        <end position="252"/>
    </location>
</feature>
<keyword evidence="1" id="KW-0812">Transmembrane</keyword>
<dbReference type="EMBL" id="JBHTLI010000001">
    <property type="protein sequence ID" value="MFD1094903.1"/>
    <property type="molecule type" value="Genomic_DNA"/>
</dbReference>
<feature type="transmembrane region" description="Helical" evidence="1">
    <location>
        <begin position="398"/>
        <end position="415"/>
    </location>
</feature>